<organism evidence="2 3">
    <name type="scientific">Euroglyphus maynei</name>
    <name type="common">Mayne's house dust mite</name>
    <dbReference type="NCBI Taxonomy" id="6958"/>
    <lineage>
        <taxon>Eukaryota</taxon>
        <taxon>Metazoa</taxon>
        <taxon>Ecdysozoa</taxon>
        <taxon>Arthropoda</taxon>
        <taxon>Chelicerata</taxon>
        <taxon>Arachnida</taxon>
        <taxon>Acari</taxon>
        <taxon>Acariformes</taxon>
        <taxon>Sarcoptiformes</taxon>
        <taxon>Astigmata</taxon>
        <taxon>Psoroptidia</taxon>
        <taxon>Analgoidea</taxon>
        <taxon>Pyroglyphidae</taxon>
        <taxon>Pyroglyphinae</taxon>
        <taxon>Euroglyphus</taxon>
    </lineage>
</organism>
<sequence>AAAAPVRPRTRSRPQSLYLGQASPNRASKPQQSLYRQPNRPSLLSNYAPAQQSLPKPTSRPSSPETFTYTEQPQDDFGNTDFSDQHHHHHHSSQSPGFDGSLTNSFSGSTLSLPSSQSFQPSGSPSAGYTSATGTGSSSSTNQGSFRSTSSRYPTRSLGIPIASFRVAPASSFTGSSAGVEAANAEASSIHQVRMGFTNMADDDILYY</sequence>
<evidence type="ECO:0000256" key="1">
    <source>
        <dbReference type="SAM" id="MobiDB-lite"/>
    </source>
</evidence>
<proteinExistence type="predicted"/>
<evidence type="ECO:0000313" key="2">
    <source>
        <dbReference type="EMBL" id="OTF69801.1"/>
    </source>
</evidence>
<name>A0A1Y3AMX8_EURMA</name>
<comment type="caution">
    <text evidence="2">The sequence shown here is derived from an EMBL/GenBank/DDBJ whole genome shotgun (WGS) entry which is preliminary data.</text>
</comment>
<feature type="non-terminal residue" evidence="2">
    <location>
        <position position="1"/>
    </location>
</feature>
<protein>
    <submittedName>
        <fullName evidence="2">Uncharacterized protein</fullName>
    </submittedName>
</protein>
<reference evidence="2 3" key="1">
    <citation type="submission" date="2017-03" db="EMBL/GenBank/DDBJ databases">
        <title>Genome Survey of Euroglyphus maynei.</title>
        <authorList>
            <person name="Arlian L.G."/>
            <person name="Morgan M.S."/>
            <person name="Rider S.D."/>
        </authorList>
    </citation>
    <scope>NUCLEOTIDE SEQUENCE [LARGE SCALE GENOMIC DNA]</scope>
    <source>
        <strain evidence="2">Arlian Lab</strain>
        <tissue evidence="2">Whole body</tissue>
    </source>
</reference>
<feature type="region of interest" description="Disordered" evidence="1">
    <location>
        <begin position="1"/>
        <end position="153"/>
    </location>
</feature>
<evidence type="ECO:0000313" key="3">
    <source>
        <dbReference type="Proteomes" id="UP000194236"/>
    </source>
</evidence>
<dbReference type="Proteomes" id="UP000194236">
    <property type="component" value="Unassembled WGS sequence"/>
</dbReference>
<feature type="compositionally biased region" description="Low complexity" evidence="1">
    <location>
        <begin position="105"/>
        <end position="151"/>
    </location>
</feature>
<gene>
    <name evidence="2" type="ORF">BLA29_007190</name>
</gene>
<feature type="compositionally biased region" description="Polar residues" evidence="1">
    <location>
        <begin position="22"/>
        <end position="72"/>
    </location>
</feature>
<dbReference type="EMBL" id="MUJZ01068775">
    <property type="protein sequence ID" value="OTF69801.1"/>
    <property type="molecule type" value="Genomic_DNA"/>
</dbReference>
<keyword evidence="3" id="KW-1185">Reference proteome</keyword>
<dbReference type="AlphaFoldDB" id="A0A1Y3AMX8"/>
<accession>A0A1Y3AMX8</accession>